<evidence type="ECO:0000313" key="2">
    <source>
        <dbReference type="EMBL" id="SUZ79305.1"/>
    </source>
</evidence>
<protein>
    <submittedName>
        <fullName evidence="2">Uncharacterized protein</fullName>
    </submittedName>
</protein>
<reference evidence="2" key="1">
    <citation type="submission" date="2018-05" db="EMBL/GenBank/DDBJ databases">
        <authorList>
            <person name="Lanie J.A."/>
            <person name="Ng W.-L."/>
            <person name="Kazmierczak K.M."/>
            <person name="Andrzejewski T.M."/>
            <person name="Davidsen T.M."/>
            <person name="Wayne K.J."/>
            <person name="Tettelin H."/>
            <person name="Glass J.I."/>
            <person name="Rusch D."/>
            <person name="Podicherti R."/>
            <person name="Tsui H.-C.T."/>
            <person name="Winkler M.E."/>
        </authorList>
    </citation>
    <scope>NUCLEOTIDE SEQUENCE</scope>
</reference>
<organism evidence="2">
    <name type="scientific">marine metagenome</name>
    <dbReference type="NCBI Taxonomy" id="408172"/>
    <lineage>
        <taxon>unclassified sequences</taxon>
        <taxon>metagenomes</taxon>
        <taxon>ecological metagenomes</taxon>
    </lineage>
</organism>
<accession>A0A381QJ21</accession>
<sequence>MLRHLKVSLVQQDPGKPRHGSKMPRFEQQRLSDIPDRVVIFAHEVIDGGSLVPAFSKLRRLLDYLIEGVKSQPQVMCIHRGDATRQQVSDHRIIDLPPSLPDLLGDTGTLYKIVSS</sequence>
<dbReference type="EMBL" id="UINC01001382">
    <property type="protein sequence ID" value="SUZ79305.1"/>
    <property type="molecule type" value="Genomic_DNA"/>
</dbReference>
<evidence type="ECO:0000256" key="1">
    <source>
        <dbReference type="SAM" id="MobiDB-lite"/>
    </source>
</evidence>
<gene>
    <name evidence="2" type="ORF">METZ01_LOCUS32159</name>
</gene>
<name>A0A381QJ21_9ZZZZ</name>
<dbReference type="AlphaFoldDB" id="A0A381QJ21"/>
<proteinExistence type="predicted"/>
<feature type="region of interest" description="Disordered" evidence="1">
    <location>
        <begin position="1"/>
        <end position="27"/>
    </location>
</feature>